<gene>
    <name evidence="3" type="ORF">DFR34_12246</name>
</gene>
<dbReference type="RefSeq" id="WP_110391705.1">
    <property type="nucleotide sequence ID" value="NZ_QJKI01000022.1"/>
</dbReference>
<dbReference type="Gene3D" id="3.40.50.150">
    <property type="entry name" value="Vaccinia Virus protein VP39"/>
    <property type="match status" value="1"/>
</dbReference>
<keyword evidence="1" id="KW-0808">Transferase</keyword>
<sequence>MTDPRPIRRNPDVLTDTLAVAGKQLIDVGCGNGHLVRHLARHGAQVLGVECSPRQLAAAHAAARVADETIVEGVGQALPAADASADIVVFFNSLHHIPGEHMATALNEACRVLRADGVVYVAEPLAEGEFFALCRAVDDETQVRAAAQHAVLTHPRLRLAQTFDYLHPVVLADFAAFRERLVSANHEREARFAAHQAELSALFARSGQPVDDGRLFIQPMRVHLLHPLPPG</sequence>
<proteinExistence type="predicted"/>
<dbReference type="OrthoDB" id="8595155at2"/>
<name>A0A318KTX0_9NEIS</name>
<evidence type="ECO:0000259" key="2">
    <source>
        <dbReference type="Pfam" id="PF08241"/>
    </source>
</evidence>
<dbReference type="InterPro" id="IPR013216">
    <property type="entry name" value="Methyltransf_11"/>
</dbReference>
<dbReference type="Proteomes" id="UP000247555">
    <property type="component" value="Unassembled WGS sequence"/>
</dbReference>
<dbReference type="PANTHER" id="PTHR43861:SF3">
    <property type="entry name" value="PUTATIVE (AFU_ORTHOLOGUE AFUA_2G14390)-RELATED"/>
    <property type="match status" value="1"/>
</dbReference>
<dbReference type="PANTHER" id="PTHR43861">
    <property type="entry name" value="TRANS-ACONITATE 2-METHYLTRANSFERASE-RELATED"/>
    <property type="match status" value="1"/>
</dbReference>
<accession>A0A318KTX0</accession>
<evidence type="ECO:0000313" key="3">
    <source>
        <dbReference type="EMBL" id="PXX76142.1"/>
    </source>
</evidence>
<dbReference type="InterPro" id="IPR029063">
    <property type="entry name" value="SAM-dependent_MTases_sf"/>
</dbReference>
<dbReference type="CDD" id="cd02440">
    <property type="entry name" value="AdoMet_MTases"/>
    <property type="match status" value="1"/>
</dbReference>
<dbReference type="SUPFAM" id="SSF53335">
    <property type="entry name" value="S-adenosyl-L-methionine-dependent methyltransferases"/>
    <property type="match status" value="1"/>
</dbReference>
<dbReference type="GO" id="GO:0008757">
    <property type="term" value="F:S-adenosylmethionine-dependent methyltransferase activity"/>
    <property type="evidence" value="ECO:0007669"/>
    <property type="project" value="InterPro"/>
</dbReference>
<comment type="caution">
    <text evidence="3">The sequence shown here is derived from an EMBL/GenBank/DDBJ whole genome shotgun (WGS) entry which is preliminary data.</text>
</comment>
<evidence type="ECO:0000256" key="1">
    <source>
        <dbReference type="ARBA" id="ARBA00022679"/>
    </source>
</evidence>
<protein>
    <submittedName>
        <fullName evidence="3">Pimeloyl-CoA biosynthesis protein BioC</fullName>
    </submittedName>
</protein>
<reference evidence="3 4" key="1">
    <citation type="submission" date="2018-05" db="EMBL/GenBank/DDBJ databases">
        <title>Genomic Encyclopedia of Type Strains, Phase IV (KMG-IV): sequencing the most valuable type-strain genomes for metagenomic binning, comparative biology and taxonomic classification.</title>
        <authorList>
            <person name="Goeker M."/>
        </authorList>
    </citation>
    <scope>NUCLEOTIDE SEQUENCE [LARGE SCALE GENOMIC DNA]</scope>
    <source>
        <strain evidence="3 4">DSM 29661</strain>
    </source>
</reference>
<feature type="domain" description="Methyltransferase type 11" evidence="2">
    <location>
        <begin position="26"/>
        <end position="120"/>
    </location>
</feature>
<organism evidence="3 4">
    <name type="scientific">Rivihabitans pingtungensis</name>
    <dbReference type="NCBI Taxonomy" id="1054498"/>
    <lineage>
        <taxon>Bacteria</taxon>
        <taxon>Pseudomonadati</taxon>
        <taxon>Pseudomonadota</taxon>
        <taxon>Betaproteobacteria</taxon>
        <taxon>Neisseriales</taxon>
        <taxon>Aquaspirillaceae</taxon>
        <taxon>Rivihabitans</taxon>
    </lineage>
</organism>
<keyword evidence="4" id="KW-1185">Reference proteome</keyword>
<dbReference type="EMBL" id="QJKI01000022">
    <property type="protein sequence ID" value="PXX76142.1"/>
    <property type="molecule type" value="Genomic_DNA"/>
</dbReference>
<dbReference type="AlphaFoldDB" id="A0A318KTX0"/>
<dbReference type="Pfam" id="PF08241">
    <property type="entry name" value="Methyltransf_11"/>
    <property type="match status" value="1"/>
</dbReference>
<evidence type="ECO:0000313" key="4">
    <source>
        <dbReference type="Proteomes" id="UP000247555"/>
    </source>
</evidence>